<keyword evidence="2" id="KW-0520">NAD</keyword>
<evidence type="ECO:0000313" key="4">
    <source>
        <dbReference type="EMBL" id="OGG76720.1"/>
    </source>
</evidence>
<reference evidence="4 5" key="1">
    <citation type="journal article" date="2016" name="Nat. Commun.">
        <title>Thousands of microbial genomes shed light on interconnected biogeochemical processes in an aquifer system.</title>
        <authorList>
            <person name="Anantharaman K."/>
            <person name="Brown C.T."/>
            <person name="Hug L.A."/>
            <person name="Sharon I."/>
            <person name="Castelle C.J."/>
            <person name="Probst A.J."/>
            <person name="Thomas B.C."/>
            <person name="Singh A."/>
            <person name="Wilkins M.J."/>
            <person name="Karaoz U."/>
            <person name="Brodie E.L."/>
            <person name="Williams K.H."/>
            <person name="Hubbard S.S."/>
            <person name="Banfield J.F."/>
        </authorList>
    </citation>
    <scope>NUCLEOTIDE SEQUENCE [LARGE SCALE GENOMIC DNA]</scope>
</reference>
<dbReference type="GO" id="GO:0016491">
    <property type="term" value="F:oxidoreductase activity"/>
    <property type="evidence" value="ECO:0007669"/>
    <property type="project" value="UniProtKB-KW"/>
</dbReference>
<gene>
    <name evidence="4" type="ORF">A3B35_03810</name>
</gene>
<protein>
    <recommendedName>
        <fullName evidence="3">D-isomer specific 2-hydroxyacid dehydrogenase NAD-binding domain-containing protein</fullName>
    </recommendedName>
</protein>
<feature type="domain" description="D-isomer specific 2-hydroxyacid dehydrogenase NAD-binding" evidence="3">
    <location>
        <begin position="106"/>
        <end position="278"/>
    </location>
</feature>
<keyword evidence="1" id="KW-0560">Oxidoreductase</keyword>
<dbReference type="Pfam" id="PF02826">
    <property type="entry name" value="2-Hacid_dh_C"/>
    <property type="match status" value="1"/>
</dbReference>
<accession>A0A1F6ESY9</accession>
<dbReference type="PANTHER" id="PTHR43333">
    <property type="entry name" value="2-HACID_DH_C DOMAIN-CONTAINING PROTEIN"/>
    <property type="match status" value="1"/>
</dbReference>
<dbReference type="CDD" id="cd05300">
    <property type="entry name" value="2-Hacid_dh_1"/>
    <property type="match status" value="1"/>
</dbReference>
<evidence type="ECO:0000256" key="2">
    <source>
        <dbReference type="ARBA" id="ARBA00023027"/>
    </source>
</evidence>
<dbReference type="SUPFAM" id="SSF52283">
    <property type="entry name" value="Formate/glycerate dehydrogenase catalytic domain-like"/>
    <property type="match status" value="1"/>
</dbReference>
<name>A0A1F6ESY9_9BACT</name>
<dbReference type="SUPFAM" id="SSF51735">
    <property type="entry name" value="NAD(P)-binding Rossmann-fold domains"/>
    <property type="match status" value="1"/>
</dbReference>
<dbReference type="PANTHER" id="PTHR43333:SF1">
    <property type="entry name" value="D-ISOMER SPECIFIC 2-HYDROXYACID DEHYDROGENASE NAD-BINDING DOMAIN-CONTAINING PROTEIN"/>
    <property type="match status" value="1"/>
</dbReference>
<sequence length="313" mass="35114">MAKNTVIVITRNQEEYERRLGALGLPDLEVLAPRDEQGIRENIGRANIMLATPPLAHGYINAAKNVKWMQSTYAGVDAMNAESLRKDYVLTNIREVYGPPLAEYAFAYILAFRKELAENLAYQKKHEWKQRVARMVAGQTLCVVGAGSIGKEIARVGKAFGMRTVGYRSTNEPVEFFDEIYASDLKKCVALGDYVVSVLPNTKQTDDIFNAGVFASMKNTAVFINVGRGNSVNETDLIAALNERKIAKAVLDVFKKEPLPSDSPLWDVENLDITPHMAGYIFTNREFEIFAENYRRFCAGEDLLYRVDFAKGY</sequence>
<dbReference type="InterPro" id="IPR036291">
    <property type="entry name" value="NAD(P)-bd_dom_sf"/>
</dbReference>
<dbReference type="InterPro" id="IPR006140">
    <property type="entry name" value="D-isomer_DH_NAD-bd"/>
</dbReference>
<comment type="caution">
    <text evidence="4">The sequence shown here is derived from an EMBL/GenBank/DDBJ whole genome shotgun (WGS) entry which is preliminary data.</text>
</comment>
<dbReference type="Gene3D" id="3.40.50.720">
    <property type="entry name" value="NAD(P)-binding Rossmann-like Domain"/>
    <property type="match status" value="2"/>
</dbReference>
<dbReference type="GO" id="GO:0051287">
    <property type="term" value="F:NAD binding"/>
    <property type="evidence" value="ECO:0007669"/>
    <property type="project" value="InterPro"/>
</dbReference>
<dbReference type="EMBL" id="MFMC01000044">
    <property type="protein sequence ID" value="OGG76720.1"/>
    <property type="molecule type" value="Genomic_DNA"/>
</dbReference>
<evidence type="ECO:0000259" key="3">
    <source>
        <dbReference type="Pfam" id="PF02826"/>
    </source>
</evidence>
<dbReference type="STRING" id="1798515.A3B35_03810"/>
<evidence type="ECO:0000313" key="5">
    <source>
        <dbReference type="Proteomes" id="UP000177215"/>
    </source>
</evidence>
<proteinExistence type="predicted"/>
<organism evidence="4 5">
    <name type="scientific">Candidatus Kaiserbacteria bacterium RIFCSPLOWO2_01_FULL_54_24</name>
    <dbReference type="NCBI Taxonomy" id="1798515"/>
    <lineage>
        <taxon>Bacteria</taxon>
        <taxon>Candidatus Kaiseribacteriota</taxon>
    </lineage>
</organism>
<dbReference type="AlphaFoldDB" id="A0A1F6ESY9"/>
<dbReference type="Proteomes" id="UP000177215">
    <property type="component" value="Unassembled WGS sequence"/>
</dbReference>
<evidence type="ECO:0000256" key="1">
    <source>
        <dbReference type="ARBA" id="ARBA00023002"/>
    </source>
</evidence>